<dbReference type="SUPFAM" id="SSF51735">
    <property type="entry name" value="NAD(P)-binding Rossmann-fold domains"/>
    <property type="match status" value="1"/>
</dbReference>
<dbReference type="InterPro" id="IPR013332">
    <property type="entry name" value="KPR_N"/>
</dbReference>
<dbReference type="Gene3D" id="1.10.1040.10">
    <property type="entry name" value="N-(1-d-carboxylethyl)-l-norvaline Dehydrogenase, domain 2"/>
    <property type="match status" value="1"/>
</dbReference>
<keyword evidence="6" id="KW-0812">Transmembrane</keyword>
<feature type="region of interest" description="Disordered" evidence="5">
    <location>
        <begin position="378"/>
        <end position="401"/>
    </location>
</feature>
<keyword evidence="6" id="KW-0472">Membrane</keyword>
<dbReference type="Pfam" id="PF08546">
    <property type="entry name" value="ApbA_C"/>
    <property type="match status" value="1"/>
</dbReference>
<comment type="caution">
    <text evidence="9">The sequence shown here is derived from an EMBL/GenBank/DDBJ whole genome shotgun (WGS) entry which is preliminary data.</text>
</comment>
<proteinExistence type="inferred from homology"/>
<evidence type="ECO:0000256" key="4">
    <source>
        <dbReference type="SAM" id="Coils"/>
    </source>
</evidence>
<dbReference type="InterPro" id="IPR003710">
    <property type="entry name" value="ApbA"/>
</dbReference>
<evidence type="ECO:0000256" key="3">
    <source>
        <dbReference type="ARBA" id="ARBA00023002"/>
    </source>
</evidence>
<accession>A0A9Q9RZJ5</accession>
<dbReference type="PANTHER" id="PTHR21708">
    <property type="entry name" value="PROBABLE 2-DEHYDROPANTOATE 2-REDUCTASE"/>
    <property type="match status" value="1"/>
</dbReference>
<dbReference type="InterPro" id="IPR036291">
    <property type="entry name" value="NAD(P)-bd_dom_sf"/>
</dbReference>
<evidence type="ECO:0000256" key="6">
    <source>
        <dbReference type="SAM" id="Phobius"/>
    </source>
</evidence>
<keyword evidence="3" id="KW-0560">Oxidoreductase</keyword>
<evidence type="ECO:0000313" key="10">
    <source>
        <dbReference type="Proteomes" id="UP000760494"/>
    </source>
</evidence>
<dbReference type="PANTHER" id="PTHR21708:SF40">
    <property type="entry name" value="REDUCTASE FAMILY PROTEIN, PUTATIVE (AFU_ORTHOLOGUE AFUA_2G14497)-RELATED"/>
    <property type="match status" value="1"/>
</dbReference>
<feature type="transmembrane region" description="Helical" evidence="6">
    <location>
        <begin position="6"/>
        <end position="24"/>
    </location>
</feature>
<dbReference type="AlphaFoldDB" id="A0A9Q9RZJ5"/>
<dbReference type="InterPro" id="IPR013752">
    <property type="entry name" value="KPA_reductase"/>
</dbReference>
<feature type="domain" description="Ketopantoate reductase C-terminal" evidence="8">
    <location>
        <begin position="190"/>
        <end position="284"/>
    </location>
</feature>
<reference evidence="9" key="1">
    <citation type="submission" date="2019-05" db="EMBL/GenBank/DDBJ databases">
        <authorList>
            <person name="Piombo E."/>
        </authorList>
    </citation>
    <scope>NUCLEOTIDE SEQUENCE</scope>
    <source>
        <strain evidence="9">C2S</strain>
    </source>
</reference>
<comment type="similarity">
    <text evidence="1">Belongs to the ketopantoate reductase family.</text>
</comment>
<keyword evidence="2" id="KW-0521">NADP</keyword>
<dbReference type="NCBIfam" id="TIGR00745">
    <property type="entry name" value="apbA_panE"/>
    <property type="match status" value="1"/>
</dbReference>
<dbReference type="EMBL" id="CABFJX010000407">
    <property type="protein sequence ID" value="VTT81155.1"/>
    <property type="molecule type" value="Genomic_DNA"/>
</dbReference>
<dbReference type="Pfam" id="PF02558">
    <property type="entry name" value="ApbA"/>
    <property type="match status" value="1"/>
</dbReference>
<dbReference type="FunFam" id="1.10.1040.10:FF:000017">
    <property type="entry name" value="2-dehydropantoate 2-reductase"/>
    <property type="match status" value="1"/>
</dbReference>
<dbReference type="FunFam" id="3.40.50.720:FF:000609">
    <property type="entry name" value="2-dehydropantoate 2-reductase"/>
    <property type="match status" value="1"/>
</dbReference>
<evidence type="ECO:0000256" key="2">
    <source>
        <dbReference type="ARBA" id="ARBA00022857"/>
    </source>
</evidence>
<evidence type="ECO:0000259" key="8">
    <source>
        <dbReference type="Pfam" id="PF08546"/>
    </source>
</evidence>
<dbReference type="Proteomes" id="UP000760494">
    <property type="component" value="Unassembled WGS sequence"/>
</dbReference>
<gene>
    <name evidence="9" type="ORF">C2S_2557</name>
</gene>
<evidence type="ECO:0000256" key="1">
    <source>
        <dbReference type="ARBA" id="ARBA00007870"/>
    </source>
</evidence>
<evidence type="ECO:0008006" key="11">
    <source>
        <dbReference type="Google" id="ProtNLM"/>
    </source>
</evidence>
<protein>
    <recommendedName>
        <fullName evidence="11">2-dehydropantoate 2-reductase</fullName>
    </recommendedName>
</protein>
<name>A0A9Q9RZJ5_FUSFU</name>
<keyword evidence="6" id="KW-1133">Transmembrane helix</keyword>
<dbReference type="InterPro" id="IPR013328">
    <property type="entry name" value="6PGD_dom2"/>
</dbReference>
<sequence length="596" mass="65746">MSDKPLEVLVYGLGAIGSFYAFILSRSEHVHLTVVARSNFEAVSANGISIDSQNHGKHRVKPHKVFRTVAEAGQKFDFIICTNKAVDQLSTAGDIAPGVGDDTSIVIIQNGVGNEDAFREKFPSVTIISCVTWVGARQPEPGFINHTTSEDMQVGLYPNKAGDASRDAQHLSQFESLLSIGKTIFQIVPNIQVQRWEKVVWNAAWNSLTALTLVDTHAWLSSSDLSTPMTRKLMKEVIDVANALGVPLEYGLIDRLLDKILAMPPIGSSMRTDYENGKPMEVECRLMTRGNSPLGYARTVSMSSGSIWEPPRSSPLGLDPEPTSSRGRVVLSGGGMADDLHLMELSAEVVLLVTFFSIFRAFVTVPFVVKMSDCSARRSSKMPHPNDLHRSTQSASAPPGDAAQLPQGQCRYILTIPELKGHRCGCMGFHHNTSLPGATCYCGHFSCFHSSTSLKTSEDITALKKRVRELEAQLQQKGSYQLENLVGRISDLEETVEGNQEEAANQLKASYQNSSAAWQVIEALQERIKSLENYCQLYCEQMIATRKEVKELYNRQLEMMDGEESLEERIKTLENPGNLLPLFQTGQIGSVTMDTR</sequence>
<keyword evidence="4" id="KW-0175">Coiled coil</keyword>
<dbReference type="InterPro" id="IPR051402">
    <property type="entry name" value="KPR-Related"/>
</dbReference>
<dbReference type="InterPro" id="IPR008927">
    <property type="entry name" value="6-PGluconate_DH-like_C_sf"/>
</dbReference>
<evidence type="ECO:0000313" key="9">
    <source>
        <dbReference type="EMBL" id="VTT81155.1"/>
    </source>
</evidence>
<dbReference type="SUPFAM" id="SSF48179">
    <property type="entry name" value="6-phosphogluconate dehydrogenase C-terminal domain-like"/>
    <property type="match status" value="1"/>
</dbReference>
<evidence type="ECO:0000256" key="5">
    <source>
        <dbReference type="SAM" id="MobiDB-lite"/>
    </source>
</evidence>
<dbReference type="GO" id="GO:0008677">
    <property type="term" value="F:2-dehydropantoate 2-reductase activity"/>
    <property type="evidence" value="ECO:0007669"/>
    <property type="project" value="InterPro"/>
</dbReference>
<feature type="domain" description="Ketopantoate reductase N-terminal" evidence="7">
    <location>
        <begin position="8"/>
        <end position="158"/>
    </location>
</feature>
<dbReference type="GO" id="GO:0005737">
    <property type="term" value="C:cytoplasm"/>
    <property type="evidence" value="ECO:0007669"/>
    <property type="project" value="TreeGrafter"/>
</dbReference>
<feature type="coiled-coil region" evidence="4">
    <location>
        <begin position="453"/>
        <end position="541"/>
    </location>
</feature>
<organism evidence="9 10">
    <name type="scientific">Fusarium fujikuroi</name>
    <name type="common">Bakanae and foot rot disease fungus</name>
    <name type="synonym">Gibberella fujikuroi</name>
    <dbReference type="NCBI Taxonomy" id="5127"/>
    <lineage>
        <taxon>Eukaryota</taxon>
        <taxon>Fungi</taxon>
        <taxon>Dikarya</taxon>
        <taxon>Ascomycota</taxon>
        <taxon>Pezizomycotina</taxon>
        <taxon>Sordariomycetes</taxon>
        <taxon>Hypocreomycetidae</taxon>
        <taxon>Hypocreales</taxon>
        <taxon>Nectriaceae</taxon>
        <taxon>Fusarium</taxon>
        <taxon>Fusarium fujikuroi species complex</taxon>
    </lineage>
</organism>
<evidence type="ECO:0000259" key="7">
    <source>
        <dbReference type="Pfam" id="PF02558"/>
    </source>
</evidence>
<dbReference type="Gene3D" id="3.40.50.720">
    <property type="entry name" value="NAD(P)-binding Rossmann-like Domain"/>
    <property type="match status" value="1"/>
</dbReference>
<dbReference type="GO" id="GO:0015940">
    <property type="term" value="P:pantothenate biosynthetic process"/>
    <property type="evidence" value="ECO:0007669"/>
    <property type="project" value="InterPro"/>
</dbReference>